<name>A0A2P4R7Y8_9LACO</name>
<gene>
    <name evidence="2" type="ORF">C2R26_03240</name>
</gene>
<comment type="caution">
    <text evidence="2">The sequence shown here is derived from an EMBL/GenBank/DDBJ whole genome shotgun (WGS) entry which is preliminary data.</text>
</comment>
<protein>
    <recommendedName>
        <fullName evidence="1">Transcriptional regulator TetR C-terminal Firmicutes type domain-containing protein</fullName>
    </recommendedName>
</protein>
<dbReference type="AlphaFoldDB" id="A0A2P4R7Y8"/>
<organism evidence="2">
    <name type="scientific">Companilactobacillus formosensis</name>
    <dbReference type="NCBI Taxonomy" id="1617889"/>
    <lineage>
        <taxon>Bacteria</taxon>
        <taxon>Bacillati</taxon>
        <taxon>Bacillota</taxon>
        <taxon>Bacilli</taxon>
        <taxon>Lactobacillales</taxon>
        <taxon>Lactobacillaceae</taxon>
        <taxon>Companilactobacillus</taxon>
    </lineage>
</organism>
<evidence type="ECO:0000313" key="2">
    <source>
        <dbReference type="EMBL" id="POH37378.1"/>
    </source>
</evidence>
<feature type="domain" description="Transcriptional regulator TetR C-terminal Firmicutes type" evidence="1">
    <location>
        <begin position="2"/>
        <end position="73"/>
    </location>
</feature>
<dbReference type="Pfam" id="PF14278">
    <property type="entry name" value="TetR_C_8"/>
    <property type="match status" value="1"/>
</dbReference>
<proteinExistence type="predicted"/>
<evidence type="ECO:0000259" key="1">
    <source>
        <dbReference type="Pfam" id="PF14278"/>
    </source>
</evidence>
<dbReference type="InterPro" id="IPR039532">
    <property type="entry name" value="TetR_C_Firmicutes"/>
</dbReference>
<reference evidence="2" key="1">
    <citation type="submission" date="2018-01" db="EMBL/GenBank/DDBJ databases">
        <title>Genome sequnecing of Lactobacillus formosensis KACC 18721.</title>
        <authorList>
            <person name="Kim S.-J."/>
            <person name="Heo J."/>
        </authorList>
    </citation>
    <scope>NUCLEOTIDE SEQUENCE</scope>
    <source>
        <strain evidence="2">KACC 18721</strain>
    </source>
</reference>
<accession>A0A2P4R7Y8</accession>
<dbReference type="EMBL" id="PPWZ01000020">
    <property type="protein sequence ID" value="POH37378.1"/>
    <property type="molecule type" value="Genomic_DNA"/>
</dbReference>
<sequence length="84" mass="9666">MESNVFEQMQDIFAKKFLVSLQQSKYQKLSDSYQELNANLFAASAMQVLKWWLETSPNSTSNEIAHIITTCIKSGTYNILRNID</sequence>